<comment type="caution">
    <text evidence="1">The sequence shown here is derived from an EMBL/GenBank/DDBJ whole genome shotgun (WGS) entry which is preliminary data.</text>
</comment>
<reference evidence="1 2" key="2">
    <citation type="journal article" date="2022" name="Mol. Ecol. Resour.">
        <title>The genomes of chicory, endive, great burdock and yacon provide insights into Asteraceae paleo-polyploidization history and plant inulin production.</title>
        <authorList>
            <person name="Fan W."/>
            <person name="Wang S."/>
            <person name="Wang H."/>
            <person name="Wang A."/>
            <person name="Jiang F."/>
            <person name="Liu H."/>
            <person name="Zhao H."/>
            <person name="Xu D."/>
            <person name="Zhang Y."/>
        </authorList>
    </citation>
    <scope>NUCLEOTIDE SEQUENCE [LARGE SCALE GENOMIC DNA]</scope>
    <source>
        <strain evidence="2">cv. Niubang</strain>
    </source>
</reference>
<gene>
    <name evidence="1" type="ORF">L6452_22034</name>
</gene>
<protein>
    <submittedName>
        <fullName evidence="1">Uncharacterized protein</fullName>
    </submittedName>
</protein>
<dbReference type="EMBL" id="CM042053">
    <property type="protein sequence ID" value="KAI3715068.1"/>
    <property type="molecule type" value="Genomic_DNA"/>
</dbReference>
<accession>A0ACB9B0C9</accession>
<name>A0ACB9B0C9_ARCLA</name>
<evidence type="ECO:0000313" key="2">
    <source>
        <dbReference type="Proteomes" id="UP001055879"/>
    </source>
</evidence>
<reference evidence="2" key="1">
    <citation type="journal article" date="2022" name="Mol. Ecol. Resour.">
        <title>The genomes of chicory, endive, great burdock and yacon provide insights into Asteraceae palaeo-polyploidization history and plant inulin production.</title>
        <authorList>
            <person name="Fan W."/>
            <person name="Wang S."/>
            <person name="Wang H."/>
            <person name="Wang A."/>
            <person name="Jiang F."/>
            <person name="Liu H."/>
            <person name="Zhao H."/>
            <person name="Xu D."/>
            <person name="Zhang Y."/>
        </authorList>
    </citation>
    <scope>NUCLEOTIDE SEQUENCE [LARGE SCALE GENOMIC DNA]</scope>
    <source>
        <strain evidence="2">cv. Niubang</strain>
    </source>
</reference>
<proteinExistence type="predicted"/>
<sequence>MRMLGGDWSNLGLSRKNPRTKNVIFFFILYTHYNPPSRYPTVTRPLFPQRQPSPSTADHEVAAQFLHLPLLPPHLCFNFYPNFYITALPSSTCTQISGRDSPNCTMSDYVCEDLIAEIFGRLPPKSLLRFRSLSKSWHSRIASPDFIHKHTLRCSKNMQKILLRHQSFCGNGDMEDFCTLHSEDRLPLCPTQGYMGITPVEYPSYEHPSYNFEIVGSCNGILCMFEYEVGKITLWNPSIRRRLALPDHPSLRNFFVGSSTAVGFGFDPITDDYKIVVIPYSTYNGAAQKSLVYTINTGTWRAIASPATPFYYVKSHACFINGALHWVVMRYPMNSLNGHCYIMSFDVSTEVFGSLLLPGPTWETRGLTIINGSLAMFTNESRNCRIWMSREYHNFASWSTVFKLVALPCEGAVQIVFVPTTNGYIVIHTECEGYKVYNPTTGVRSRLVEFEVGSDHVDMVTYVESLALLNIGTAYKWNQPSCNQTNKHNG</sequence>
<evidence type="ECO:0000313" key="1">
    <source>
        <dbReference type="EMBL" id="KAI3715068.1"/>
    </source>
</evidence>
<keyword evidence="2" id="KW-1185">Reference proteome</keyword>
<dbReference type="Proteomes" id="UP001055879">
    <property type="component" value="Linkage Group LG07"/>
</dbReference>
<organism evidence="1 2">
    <name type="scientific">Arctium lappa</name>
    <name type="common">Greater burdock</name>
    <name type="synonym">Lappa major</name>
    <dbReference type="NCBI Taxonomy" id="4217"/>
    <lineage>
        <taxon>Eukaryota</taxon>
        <taxon>Viridiplantae</taxon>
        <taxon>Streptophyta</taxon>
        <taxon>Embryophyta</taxon>
        <taxon>Tracheophyta</taxon>
        <taxon>Spermatophyta</taxon>
        <taxon>Magnoliopsida</taxon>
        <taxon>eudicotyledons</taxon>
        <taxon>Gunneridae</taxon>
        <taxon>Pentapetalae</taxon>
        <taxon>asterids</taxon>
        <taxon>campanulids</taxon>
        <taxon>Asterales</taxon>
        <taxon>Asteraceae</taxon>
        <taxon>Carduoideae</taxon>
        <taxon>Cardueae</taxon>
        <taxon>Arctiinae</taxon>
        <taxon>Arctium</taxon>
    </lineage>
</organism>